<dbReference type="KEGG" id="acm:AciX9_2961"/>
<reference evidence="2" key="1">
    <citation type="submission" date="2011-01" db="EMBL/GenBank/DDBJ databases">
        <title>Complete sequence of chromosome of Acidobacterium sp. MP5ACTX9.</title>
        <authorList>
            <consortium name="US DOE Joint Genome Institute"/>
            <person name="Lucas S."/>
            <person name="Copeland A."/>
            <person name="Lapidus A."/>
            <person name="Cheng J.-F."/>
            <person name="Goodwin L."/>
            <person name="Pitluck S."/>
            <person name="Teshima H."/>
            <person name="Detter J.C."/>
            <person name="Han C."/>
            <person name="Tapia R."/>
            <person name="Land M."/>
            <person name="Hauser L."/>
            <person name="Kyrpides N."/>
            <person name="Ivanova N."/>
            <person name="Ovchinnikova G."/>
            <person name="Pagani I."/>
            <person name="Rawat S.R."/>
            <person name="Mannisto M."/>
            <person name="Haggblom M.M."/>
            <person name="Woyke T."/>
        </authorList>
    </citation>
    <scope>NUCLEOTIDE SEQUENCE [LARGE SCALE GENOMIC DNA]</scope>
    <source>
        <strain evidence="2">MP5ACTX9</strain>
    </source>
</reference>
<organism evidence="2">
    <name type="scientific">Granulicella tundricola (strain ATCC BAA-1859 / DSM 23138 / MP5ACTX9)</name>
    <dbReference type="NCBI Taxonomy" id="1198114"/>
    <lineage>
        <taxon>Bacteria</taxon>
        <taxon>Pseudomonadati</taxon>
        <taxon>Acidobacteriota</taxon>
        <taxon>Terriglobia</taxon>
        <taxon>Terriglobales</taxon>
        <taxon>Acidobacteriaceae</taxon>
        <taxon>Granulicella</taxon>
    </lineage>
</organism>
<evidence type="ECO:0000313" key="1">
    <source>
        <dbReference type="EMBL" id="ADW69984.1"/>
    </source>
</evidence>
<protein>
    <submittedName>
        <fullName evidence="1">Uncharacterized protein</fullName>
    </submittedName>
</protein>
<dbReference type="AlphaFoldDB" id="E8WZL0"/>
<dbReference type="Proteomes" id="UP000000343">
    <property type="component" value="Chromosome"/>
</dbReference>
<dbReference type="EMBL" id="CP002480">
    <property type="protein sequence ID" value="ADW69984.1"/>
    <property type="molecule type" value="Genomic_DNA"/>
</dbReference>
<dbReference type="HOGENOM" id="CLU_2617043_0_0_0"/>
<keyword evidence="2" id="KW-1185">Reference proteome</keyword>
<dbReference type="PaxDb" id="1198114-AciX9_2961"/>
<accession>E8WZL0</accession>
<gene>
    <name evidence="1" type="ordered locus">AciX9_2961</name>
</gene>
<name>E8WZL0_GRATM</name>
<sequence>MTGIAIELYKSFTAGLGRMEAVCMRPFAIVPAPPSAPEFWDPMRMGYAGRNSETELAATPYLWVEVASSVTVDCISSE</sequence>
<proteinExistence type="predicted"/>
<dbReference type="STRING" id="1198114.AciX9_2961"/>
<evidence type="ECO:0000313" key="2">
    <source>
        <dbReference type="Proteomes" id="UP000000343"/>
    </source>
</evidence>